<keyword evidence="2" id="KW-1185">Reference proteome</keyword>
<organism evidence="1 2">
    <name type="scientific">Ellagibacter isourolithinifaciens</name>
    <dbReference type="NCBI Taxonomy" id="2137581"/>
    <lineage>
        <taxon>Bacteria</taxon>
        <taxon>Bacillati</taxon>
        <taxon>Actinomycetota</taxon>
        <taxon>Coriobacteriia</taxon>
        <taxon>Eggerthellales</taxon>
        <taxon>Eggerthellaceae</taxon>
        <taxon>Ellagibacter</taxon>
    </lineage>
</organism>
<sequence length="90" mass="10442">MTYMVRIKEFHGTDAVYTYTFDNLNDALARVSRFLTPGNLFDERVEVDPTGFKETIRIETIQVWLGEANEEGTEIAKELGYWKFKSKLGE</sequence>
<reference evidence="1 2" key="1">
    <citation type="submission" date="2019-09" db="EMBL/GenBank/DDBJ databases">
        <title>Whole genome shotgun sequencing (WGS) of Ellagibacter isourolithinifaciens DSM 104140(T) and Adlercreutzia muris DSM 29508(T).</title>
        <authorList>
            <person name="Stoll D.A."/>
            <person name="Danylec N."/>
            <person name="Huch M."/>
        </authorList>
    </citation>
    <scope>NUCLEOTIDE SEQUENCE [LARGE SCALE GENOMIC DNA]</scope>
    <source>
        <strain evidence="1 2">DSM 104140</strain>
    </source>
</reference>
<evidence type="ECO:0000313" key="2">
    <source>
        <dbReference type="Proteomes" id="UP000468668"/>
    </source>
</evidence>
<accession>A0A6N6NMH0</accession>
<proteinExistence type="predicted"/>
<dbReference type="Proteomes" id="UP000468668">
    <property type="component" value="Unassembled WGS sequence"/>
</dbReference>
<dbReference type="EMBL" id="WAJR01000021">
    <property type="protein sequence ID" value="KAB1638765.1"/>
    <property type="molecule type" value="Genomic_DNA"/>
</dbReference>
<gene>
    <name evidence="1" type="ORF">F8C90_07995</name>
</gene>
<dbReference type="RefSeq" id="WP_158050001.1">
    <property type="nucleotide sequence ID" value="NZ_DBEZVJ010000092.1"/>
</dbReference>
<dbReference type="AlphaFoldDB" id="A0A6N6NMH0"/>
<dbReference type="GeneID" id="98658346"/>
<name>A0A6N6NMH0_9ACTN</name>
<comment type="caution">
    <text evidence="1">The sequence shown here is derived from an EMBL/GenBank/DDBJ whole genome shotgun (WGS) entry which is preliminary data.</text>
</comment>
<evidence type="ECO:0000313" key="1">
    <source>
        <dbReference type="EMBL" id="KAB1638765.1"/>
    </source>
</evidence>
<protein>
    <submittedName>
        <fullName evidence="1">Uncharacterized protein</fullName>
    </submittedName>
</protein>